<dbReference type="SUPFAM" id="SSF48452">
    <property type="entry name" value="TPR-like"/>
    <property type="match status" value="2"/>
</dbReference>
<dbReference type="RefSeq" id="WP_155335727.1">
    <property type="nucleotide sequence ID" value="NZ_BAAABN010000093.1"/>
</dbReference>
<proteinExistence type="predicted"/>
<dbReference type="Proteomes" id="UP000334990">
    <property type="component" value="Unassembled WGS sequence"/>
</dbReference>
<dbReference type="Pfam" id="PF13424">
    <property type="entry name" value="TPR_12"/>
    <property type="match status" value="1"/>
</dbReference>
<name>A0A5M3VS44_9ACTN</name>
<dbReference type="EMBL" id="BLAD01000039">
    <property type="protein sequence ID" value="GER99333.1"/>
    <property type="molecule type" value="Genomic_DNA"/>
</dbReference>
<dbReference type="AlphaFoldDB" id="A0A5M3VS44"/>
<dbReference type="Gene3D" id="3.40.50.300">
    <property type="entry name" value="P-loop containing nucleotide triphosphate hydrolases"/>
    <property type="match status" value="1"/>
</dbReference>
<dbReference type="InterPro" id="IPR001387">
    <property type="entry name" value="Cro/C1-type_HTH"/>
</dbReference>
<dbReference type="OrthoDB" id="127785at2"/>
<comment type="caution">
    <text evidence="1">The sequence shown here is derived from an EMBL/GenBank/DDBJ whole genome shotgun (WGS) entry which is preliminary data.</text>
</comment>
<dbReference type="SUPFAM" id="SSF52540">
    <property type="entry name" value="P-loop containing nucleoside triphosphate hydrolases"/>
    <property type="match status" value="1"/>
</dbReference>
<evidence type="ECO:0000313" key="2">
    <source>
        <dbReference type="Proteomes" id="UP000334990"/>
    </source>
</evidence>
<dbReference type="InterPro" id="IPR027417">
    <property type="entry name" value="P-loop_NTPase"/>
</dbReference>
<dbReference type="InterPro" id="IPR011990">
    <property type="entry name" value="TPR-like_helical_dom_sf"/>
</dbReference>
<protein>
    <submittedName>
        <fullName evidence="1">ATP/GTP-binding protein</fullName>
    </submittedName>
</protein>
<dbReference type="PANTHER" id="PTHR46082:SF6">
    <property type="entry name" value="AAA+ ATPASE DOMAIN-CONTAINING PROTEIN-RELATED"/>
    <property type="match status" value="1"/>
</dbReference>
<dbReference type="PRINTS" id="PR00364">
    <property type="entry name" value="DISEASERSIST"/>
</dbReference>
<accession>A0A5M3VS44</accession>
<dbReference type="PANTHER" id="PTHR46082">
    <property type="entry name" value="ATP/GTP-BINDING PROTEIN-RELATED"/>
    <property type="match status" value="1"/>
</dbReference>
<gene>
    <name evidence="1" type="ORF">Acor_13970</name>
</gene>
<evidence type="ECO:0000313" key="1">
    <source>
        <dbReference type="EMBL" id="GER99333.1"/>
    </source>
</evidence>
<organism evidence="1 2">
    <name type="scientific">Acrocarpospora corrugata</name>
    <dbReference type="NCBI Taxonomy" id="35763"/>
    <lineage>
        <taxon>Bacteria</taxon>
        <taxon>Bacillati</taxon>
        <taxon>Actinomycetota</taxon>
        <taxon>Actinomycetes</taxon>
        <taxon>Streptosporangiales</taxon>
        <taxon>Streptosporangiaceae</taxon>
        <taxon>Acrocarpospora</taxon>
    </lineage>
</organism>
<dbReference type="InterPro" id="IPR053137">
    <property type="entry name" value="NLR-like"/>
</dbReference>
<dbReference type="CDD" id="cd00093">
    <property type="entry name" value="HTH_XRE"/>
    <property type="match status" value="1"/>
</dbReference>
<dbReference type="Gene3D" id="1.25.40.10">
    <property type="entry name" value="Tetratricopeptide repeat domain"/>
    <property type="match status" value="2"/>
</dbReference>
<keyword evidence="2" id="KW-1185">Reference proteome</keyword>
<reference evidence="1 2" key="1">
    <citation type="submission" date="2019-10" db="EMBL/GenBank/DDBJ databases">
        <title>Whole genome shotgun sequence of Acrocarpospora corrugata NBRC 13972.</title>
        <authorList>
            <person name="Ichikawa N."/>
            <person name="Kimura A."/>
            <person name="Kitahashi Y."/>
            <person name="Komaki H."/>
            <person name="Oguchi A."/>
        </authorList>
    </citation>
    <scope>NUCLEOTIDE SEQUENCE [LARGE SCALE GENOMIC DNA]</scope>
    <source>
        <strain evidence="1 2">NBRC 13972</strain>
    </source>
</reference>
<sequence>MTEVPVPDSITTQQQFAAGLSLLSGRAGLTTRGLAKLTRIPHTSIAGYLGGKNLPRIGSGVLRKILLACGVAPEEEIERWEAALLRLWWARKRPPEPPASTAQAPETESHTVASRIVVSTRPPVERLAEEPTLHGRHDLLDLLGRGLDQQATGRDTPRVHVLHGLGGSGKSTLALALVKKARARGVRTWWLLADNPVSVAEGMRALTADLGASSQLLRFGSQPDVVWRLLREYRQPWLLVIDDADNPRRDLCPGDAPVTDATGWLRPVEGRFGLVVVTSRDGAPEVWGRHASWLRLHRVDPLSAADGAKVLLDLAGPMAGSVGDARALAERLGGLPLALRLAGMHLAEAHRLPRSIAGPVSFAEFARALEEGRHSEVLGESARSPVGRQARGQVGRTWELSLDLLETLGLRYARPLLRALSCLRPAPVPYGLLLQPAVLARSALFPGLTPVLLRETVLALANVGLVDLVRDDQADPDVADLLVIHPLVRDTSRDRVEDQADAYLALLTELLSEVADGLDPKNPRSWAKWRVLADHCRAPLDLIGALGLGRTPPPGVLGPATLAARYLLSAGRLEQAEEIYETVIATGRDVLSVDHPRLLMLRHDFNRVRHMLGRYLEAEQGFRSILPARRRVLGTRHPDTLTTQHYLARVLRDLDRLDEAEDLLRRTLQARAESLGPDHSDTLTSKNNLADLLRSRGDADEAERMLTEVLHARTRLLGAEFPATLITRHYLALVACDRGDLVGAEAVLTELALICARVLGVRHPRALTVRQSLGELRHLGGDVAGAVEIMSEVLAIRSEVLGDEHPHTRATLERLRAVQR</sequence>
<dbReference type="Pfam" id="PF13374">
    <property type="entry name" value="TPR_10"/>
    <property type="match status" value="3"/>
</dbReference>